<evidence type="ECO:0000313" key="4">
    <source>
        <dbReference type="Proteomes" id="UP000265515"/>
    </source>
</evidence>
<evidence type="ECO:0000259" key="2">
    <source>
        <dbReference type="PROSITE" id="PS50090"/>
    </source>
</evidence>
<keyword evidence="4" id="KW-1185">Reference proteome</keyword>
<dbReference type="PROSITE" id="PS50090">
    <property type="entry name" value="MYB_LIKE"/>
    <property type="match status" value="1"/>
</dbReference>
<dbReference type="InterPro" id="IPR001005">
    <property type="entry name" value="SANT/Myb"/>
</dbReference>
<dbReference type="InterPro" id="IPR044822">
    <property type="entry name" value="Myb_DNA-bind_4"/>
</dbReference>
<comment type="caution">
    <text evidence="3">The sequence shown here is derived from an EMBL/GenBank/DDBJ whole genome shotgun (WGS) entry which is preliminary data.</text>
</comment>
<feature type="domain" description="Myb-like" evidence="2">
    <location>
        <begin position="505"/>
        <end position="576"/>
    </location>
</feature>
<feature type="compositionally biased region" description="Polar residues" evidence="1">
    <location>
        <begin position="496"/>
        <end position="511"/>
    </location>
</feature>
<feature type="compositionally biased region" description="Gly residues" evidence="1">
    <location>
        <begin position="650"/>
        <end position="687"/>
    </location>
</feature>
<feature type="region of interest" description="Disordered" evidence="1">
    <location>
        <begin position="1"/>
        <end position="33"/>
    </location>
</feature>
<evidence type="ECO:0000256" key="1">
    <source>
        <dbReference type="SAM" id="MobiDB-lite"/>
    </source>
</evidence>
<evidence type="ECO:0000313" key="3">
    <source>
        <dbReference type="EMBL" id="GBG68067.1"/>
    </source>
</evidence>
<dbReference type="Gene3D" id="1.10.10.60">
    <property type="entry name" value="Homeodomain-like"/>
    <property type="match status" value="1"/>
</dbReference>
<dbReference type="Pfam" id="PF13837">
    <property type="entry name" value="Myb_DNA-bind_4"/>
    <property type="match status" value="1"/>
</dbReference>
<dbReference type="PANTHER" id="PTHR33492">
    <property type="entry name" value="OSJNBA0043A12.37 PROTEIN-RELATED"/>
    <property type="match status" value="1"/>
</dbReference>
<dbReference type="AlphaFoldDB" id="A0A388KDH2"/>
<gene>
    <name evidence="3" type="ORF">CBR_g1188</name>
</gene>
<accession>A0A388KDH2</accession>
<dbReference type="Gramene" id="GBG68067">
    <property type="protein sequence ID" value="GBG68067"/>
    <property type="gene ID" value="CBR_g1188"/>
</dbReference>
<feature type="compositionally biased region" description="Basic and acidic residues" evidence="1">
    <location>
        <begin position="274"/>
        <end position="283"/>
    </location>
</feature>
<name>A0A388KDH2_CHABU</name>
<feature type="region of interest" description="Disordered" evidence="1">
    <location>
        <begin position="491"/>
        <end position="513"/>
    </location>
</feature>
<proteinExistence type="predicted"/>
<reference evidence="3 4" key="1">
    <citation type="journal article" date="2018" name="Cell">
        <title>The Chara Genome: Secondary Complexity and Implications for Plant Terrestrialization.</title>
        <authorList>
            <person name="Nishiyama T."/>
            <person name="Sakayama H."/>
            <person name="Vries J.D."/>
            <person name="Buschmann H."/>
            <person name="Saint-Marcoux D."/>
            <person name="Ullrich K.K."/>
            <person name="Haas F.B."/>
            <person name="Vanderstraeten L."/>
            <person name="Becker D."/>
            <person name="Lang D."/>
            <person name="Vosolsobe S."/>
            <person name="Rombauts S."/>
            <person name="Wilhelmsson P.K.I."/>
            <person name="Janitza P."/>
            <person name="Kern R."/>
            <person name="Heyl A."/>
            <person name="Rumpler F."/>
            <person name="Villalobos L.I.A.C."/>
            <person name="Clay J.M."/>
            <person name="Skokan R."/>
            <person name="Toyoda A."/>
            <person name="Suzuki Y."/>
            <person name="Kagoshima H."/>
            <person name="Schijlen E."/>
            <person name="Tajeshwar N."/>
            <person name="Catarino B."/>
            <person name="Hetherington A.J."/>
            <person name="Saltykova A."/>
            <person name="Bonnot C."/>
            <person name="Breuninger H."/>
            <person name="Symeonidi A."/>
            <person name="Radhakrishnan G.V."/>
            <person name="Van Nieuwerburgh F."/>
            <person name="Deforce D."/>
            <person name="Chang C."/>
            <person name="Karol K.G."/>
            <person name="Hedrich R."/>
            <person name="Ulvskov P."/>
            <person name="Glockner G."/>
            <person name="Delwiche C.F."/>
            <person name="Petrasek J."/>
            <person name="Van de Peer Y."/>
            <person name="Friml J."/>
            <person name="Beilby M."/>
            <person name="Dolan L."/>
            <person name="Kohara Y."/>
            <person name="Sugano S."/>
            <person name="Fujiyama A."/>
            <person name="Delaux P.-M."/>
            <person name="Quint M."/>
            <person name="TheiBen G."/>
            <person name="Hagemann M."/>
            <person name="Harholt J."/>
            <person name="Dunand C."/>
            <person name="Zachgo S."/>
            <person name="Langdale J."/>
            <person name="Maumus F."/>
            <person name="Straeten D.V.D."/>
            <person name="Gould S.B."/>
            <person name="Rensing S.A."/>
        </authorList>
    </citation>
    <scope>NUCLEOTIDE SEQUENCE [LARGE SCALE GENOMIC DNA]</scope>
    <source>
        <strain evidence="3 4">S276</strain>
    </source>
</reference>
<sequence length="804" mass="85812">MDALKSHVDLHHSGSDVPGHTTSDVHVPGTVPKRPVVRLGLGASTSEEYDELAEHLRTRRLGPAQHRMPVFASASSDEGEPSKRGFRAWTPIRGSSAVPSVVSPFGSAYLRDGMPSASPVYSVLSNFHHHVSNAAPVNVLSHNAMQPLPNLYVQSGFAQPTDWQARTSAGHHAIDRGMTFENVVLAGEWGNIAPCMGTMMPVSSLYSFPRSDMTPSGHFTTEMASGTPSHSHLPRHMSTSAQLQTDVHMSNMLRGLPVFSSMYHEEPSHEFRRPVADNRDGDTHSVAPPSWNDASRPAFFEGRTIGSEFLNAMPSSPLQGVPQSTGCYLQRHPSCISGHPDDSDVSGHAVLSHQGASQSGSCDAQGPLDSHAPYLAVRFDSGRSDCPPGGEDVHVSGGEYITGGEVHMGVSPSEGASRMVGKEAAIGGEQRLTADDDVAQERCAVGGDGGSDDGNVDKFADAVTGCQSQFEDGESLPSASGVAPHVVSGAVGVASTPPSNGTNVSDQQSGSRWGDGETVMLVRLKCEDKVFVGVDSEKFGVAAHKRRSWVDISKRLTDAGFPRRDKECKDKWHNLHRFYRRVVDNDRRSGKQSYWDMTPRERGAKGMNFILKREWFDMIDKVDKTSPSVNPGRMTDPGMVHVRDRSGAAAAGGGGMSAGGDGGGAECTGDGQRAGGMSAGGDGGGADGPSYDMGGDSEAVQSDMPPKRKRTILSAREQSTRSITAAMREHTSSITKSALDVCDRQVAMQLKVAKGDRKVRLRTADTIGTKVEVGCQVLAEAIKSIGTTGRQRRRTDMMQSSDEE</sequence>
<organism evidence="3 4">
    <name type="scientific">Chara braunii</name>
    <name type="common">Braun's stonewort</name>
    <dbReference type="NCBI Taxonomy" id="69332"/>
    <lineage>
        <taxon>Eukaryota</taxon>
        <taxon>Viridiplantae</taxon>
        <taxon>Streptophyta</taxon>
        <taxon>Charophyceae</taxon>
        <taxon>Charales</taxon>
        <taxon>Characeae</taxon>
        <taxon>Chara</taxon>
    </lineage>
</organism>
<feature type="region of interest" description="Disordered" evidence="1">
    <location>
        <begin position="274"/>
        <end position="295"/>
    </location>
</feature>
<feature type="compositionally biased region" description="Basic and acidic residues" evidence="1">
    <location>
        <begin position="1"/>
        <end position="14"/>
    </location>
</feature>
<dbReference type="PANTHER" id="PTHR33492:SF4">
    <property type="entry name" value="OS02G0174300 PROTEIN"/>
    <property type="match status" value="1"/>
</dbReference>
<dbReference type="Proteomes" id="UP000265515">
    <property type="component" value="Unassembled WGS sequence"/>
</dbReference>
<protein>
    <recommendedName>
        <fullName evidence="2">Myb-like domain-containing protein</fullName>
    </recommendedName>
</protein>
<dbReference type="EMBL" id="BFEA01000095">
    <property type="protein sequence ID" value="GBG68067.1"/>
    <property type="molecule type" value="Genomic_DNA"/>
</dbReference>
<feature type="region of interest" description="Disordered" evidence="1">
    <location>
        <begin position="647"/>
        <end position="713"/>
    </location>
</feature>
<dbReference type="OrthoDB" id="691673at2759"/>